<comment type="caution">
    <text evidence="1">The sequence shown here is derived from an EMBL/GenBank/DDBJ whole genome shotgun (WGS) entry which is preliminary data.</text>
</comment>
<dbReference type="EMBL" id="BPLR01016415">
    <property type="protein sequence ID" value="GIY83668.1"/>
    <property type="molecule type" value="Genomic_DNA"/>
</dbReference>
<dbReference type="AlphaFoldDB" id="A0AAV4WMV8"/>
<gene>
    <name evidence="1" type="ORF">CEXT_30951</name>
</gene>
<keyword evidence="2" id="KW-1185">Reference proteome</keyword>
<protein>
    <submittedName>
        <fullName evidence="1">Uncharacterized protein</fullName>
    </submittedName>
</protein>
<name>A0AAV4WMV8_CAEEX</name>
<proteinExistence type="predicted"/>
<evidence type="ECO:0000313" key="2">
    <source>
        <dbReference type="Proteomes" id="UP001054945"/>
    </source>
</evidence>
<dbReference type="Proteomes" id="UP001054945">
    <property type="component" value="Unassembled WGS sequence"/>
</dbReference>
<evidence type="ECO:0000313" key="1">
    <source>
        <dbReference type="EMBL" id="GIY83668.1"/>
    </source>
</evidence>
<accession>A0AAV4WMV8</accession>
<organism evidence="1 2">
    <name type="scientific">Caerostris extrusa</name>
    <name type="common">Bark spider</name>
    <name type="synonym">Caerostris bankana</name>
    <dbReference type="NCBI Taxonomy" id="172846"/>
    <lineage>
        <taxon>Eukaryota</taxon>
        <taxon>Metazoa</taxon>
        <taxon>Ecdysozoa</taxon>
        <taxon>Arthropoda</taxon>
        <taxon>Chelicerata</taxon>
        <taxon>Arachnida</taxon>
        <taxon>Araneae</taxon>
        <taxon>Araneomorphae</taxon>
        <taxon>Entelegynae</taxon>
        <taxon>Araneoidea</taxon>
        <taxon>Araneidae</taxon>
        <taxon>Caerostris</taxon>
    </lineage>
</organism>
<sequence length="92" mass="10384">MLEGDKRAKLAAVFESQYKFRQTIRRLETRVADCDRNRMHQFAELAQSSEASALCGQAPALAKAGKCHSVDQLTSEKKWILIKPMEKSSDEV</sequence>
<reference evidence="1 2" key="1">
    <citation type="submission" date="2021-06" db="EMBL/GenBank/DDBJ databases">
        <title>Caerostris extrusa draft genome.</title>
        <authorList>
            <person name="Kono N."/>
            <person name="Arakawa K."/>
        </authorList>
    </citation>
    <scope>NUCLEOTIDE SEQUENCE [LARGE SCALE GENOMIC DNA]</scope>
</reference>